<sequence length="914" mass="105491">MITKTNNNELETTALSISGRMAKKTVSVPVVHKKTGKEDLPKRDFKILTKFRQENVSGLEKVDRIIPTVKDIIRIKQNCKAAAENVLDQLNQQDIHKENIHLLLEKRIIEHCQCKRDHQEQELLKIGITEKLHDCLSLFESVLQMLGLEYCKDASSSVGIVLPRLLENFKNLLRHHKNVDLLTTHEDVDKVLKKDVDELNEKIKIQEENNAKLRFVVHMFMTGVLQFGYALKKLNNNQKTEEKTTDECTLDDEKLIAKLRNLESNNSKLIEKVKLTENAVKMAMMFHGNNGNLIFDYQTEEEEENVALDQAINNLCTTTCEFLSYGANQITQMAKVKQHEMEQLDLIKEKIKKHMVKREKEAVKNSNFIVNKYYARKHELQLQIDQLQNENNRLIASIIKNPEGVFSNIYGNNYKLKYNNQAHSSLMVLLETLVKNRSNMAVILRKIFTNERSHPSFSDFHHYEDKINEAELLLDKLCSKADMLYTKSIQLDKNIAETEEEIKKSKSKMKELQNGVDYYEKDVKKENSLKSQLLLAKEAQKIMDAEIELVNGELYNLECARQMQLERLKYKKRYLKKLYRDFLTMKNSNKDEGKVQFCKDIAVEAYGAHGRGEHHRQLYEEIGTLFNQLQSAISENLKVKEIEYSTHKKLDQLKYELNKELDEIREKRMEIFHLECQYKIKHTADVDEKDLSNSDTDHHTSPSERKKLSLSCISEKDIVHANDEIQTLKSEEKETGELSMCFSGIKQVNEIHTLLNEMEECSKSFQQLAESEKESAHHVSNDFISISEEILNGSSFFTDAKLESGRKFQNEKAEESISKTAYSSAHAETTAQSFSEKSHSSKTGKHESDSENPGNNGGSMLSATAVVAMLEIAVQRREPVVFYHHMKGQNPSFLEITTLSNFILQQKNSFYNAL</sequence>
<evidence type="ECO:0000256" key="1">
    <source>
        <dbReference type="SAM" id="Coils"/>
    </source>
</evidence>
<feature type="region of interest" description="Disordered" evidence="2">
    <location>
        <begin position="688"/>
        <end position="707"/>
    </location>
</feature>
<comment type="caution">
    <text evidence="3">The sequence shown here is derived from an EMBL/GenBank/DDBJ whole genome shotgun (WGS) entry which is preliminary data.</text>
</comment>
<organism evidence="3 4">
    <name type="scientific">Trichinella spiralis</name>
    <name type="common">Trichina worm</name>
    <dbReference type="NCBI Taxonomy" id="6334"/>
    <lineage>
        <taxon>Eukaryota</taxon>
        <taxon>Metazoa</taxon>
        <taxon>Ecdysozoa</taxon>
        <taxon>Nematoda</taxon>
        <taxon>Enoplea</taxon>
        <taxon>Dorylaimia</taxon>
        <taxon>Trichinellida</taxon>
        <taxon>Trichinellidae</taxon>
        <taxon>Trichinella</taxon>
    </lineage>
</organism>
<feature type="compositionally biased region" description="Polar residues" evidence="2">
    <location>
        <begin position="851"/>
        <end position="860"/>
    </location>
</feature>
<keyword evidence="1" id="KW-0175">Coiled coil</keyword>
<feature type="coiled-coil region" evidence="1">
    <location>
        <begin position="252"/>
        <end position="279"/>
    </location>
</feature>
<dbReference type="InParanoid" id="A0A0V1BH59"/>
<feature type="compositionally biased region" description="Polar residues" evidence="2">
    <location>
        <begin position="818"/>
        <end position="835"/>
    </location>
</feature>
<proteinExistence type="predicted"/>
<protein>
    <submittedName>
        <fullName evidence="3">Uncharacterized protein</fullName>
    </submittedName>
</protein>
<feature type="coiled-coil region" evidence="1">
    <location>
        <begin position="189"/>
        <end position="216"/>
    </location>
</feature>
<name>A0A0V1BH59_TRISP</name>
<evidence type="ECO:0000313" key="3">
    <source>
        <dbReference type="EMBL" id="KRY36548.1"/>
    </source>
</evidence>
<reference evidence="3 4" key="1">
    <citation type="submission" date="2015-01" db="EMBL/GenBank/DDBJ databases">
        <title>Evolution of Trichinella species and genotypes.</title>
        <authorList>
            <person name="Korhonen P.K."/>
            <person name="Edoardo P."/>
            <person name="Giuseppe L.R."/>
            <person name="Gasser R.B."/>
        </authorList>
    </citation>
    <scope>NUCLEOTIDE SEQUENCE [LARGE SCALE GENOMIC DNA]</scope>
    <source>
        <strain evidence="3">ISS3</strain>
    </source>
</reference>
<feature type="compositionally biased region" description="Basic and acidic residues" evidence="2">
    <location>
        <begin position="836"/>
        <end position="849"/>
    </location>
</feature>
<evidence type="ECO:0000313" key="4">
    <source>
        <dbReference type="Proteomes" id="UP000054776"/>
    </source>
</evidence>
<dbReference type="OrthoDB" id="5919491at2759"/>
<feature type="coiled-coil region" evidence="1">
    <location>
        <begin position="370"/>
        <end position="397"/>
    </location>
</feature>
<gene>
    <name evidence="3" type="ORF">T01_4609</name>
</gene>
<dbReference type="STRING" id="6334.A0A0V1BH59"/>
<feature type="region of interest" description="Disordered" evidence="2">
    <location>
        <begin position="815"/>
        <end position="860"/>
    </location>
</feature>
<feature type="coiled-coil region" evidence="1">
    <location>
        <begin position="488"/>
        <end position="515"/>
    </location>
</feature>
<keyword evidence="4" id="KW-1185">Reference proteome</keyword>
<dbReference type="AlphaFoldDB" id="A0A0V1BH59"/>
<feature type="non-terminal residue" evidence="3">
    <location>
        <position position="914"/>
    </location>
</feature>
<evidence type="ECO:0000256" key="2">
    <source>
        <dbReference type="SAM" id="MobiDB-lite"/>
    </source>
</evidence>
<dbReference type="Proteomes" id="UP000054776">
    <property type="component" value="Unassembled WGS sequence"/>
</dbReference>
<dbReference type="EMBL" id="JYDH01000042">
    <property type="protein sequence ID" value="KRY36548.1"/>
    <property type="molecule type" value="Genomic_DNA"/>
</dbReference>
<accession>A0A0V1BH59</accession>